<feature type="chain" id="PRO_5002774508" evidence="5">
    <location>
        <begin position="19"/>
        <end position="549"/>
    </location>
</feature>
<reference evidence="7 8" key="1">
    <citation type="journal article" date="2011" name="J. Bacteriol.">
        <title>Genome sequence of the verrucomicrobium Opitutus terrae PB90-1, an abundant inhabitant of rice paddy soil ecosystems.</title>
        <authorList>
            <person name="van Passel M.W."/>
            <person name="Kant R."/>
            <person name="Palva A."/>
            <person name="Copeland A."/>
            <person name="Lucas S."/>
            <person name="Lapidus A."/>
            <person name="Glavina del Rio T."/>
            <person name="Pitluck S."/>
            <person name="Goltsman E."/>
            <person name="Clum A."/>
            <person name="Sun H."/>
            <person name="Schmutz J."/>
            <person name="Larimer F.W."/>
            <person name="Land M.L."/>
            <person name="Hauser L."/>
            <person name="Kyrpides N."/>
            <person name="Mikhailova N."/>
            <person name="Richardson P.P."/>
            <person name="Janssen P.H."/>
            <person name="de Vos W.M."/>
            <person name="Smidt H."/>
        </authorList>
    </citation>
    <scope>NUCLEOTIDE SEQUENCE [LARGE SCALE GENOMIC DNA]</scope>
    <source>
        <strain evidence="8">DSM 11246 / JCM 15787 / PB90-1</strain>
    </source>
</reference>
<comment type="subcellular location">
    <subcellularLocation>
        <location evidence="1">Cell envelope</location>
    </subcellularLocation>
</comment>
<dbReference type="GO" id="GO:0043190">
    <property type="term" value="C:ATP-binding cassette (ABC) transporter complex"/>
    <property type="evidence" value="ECO:0007669"/>
    <property type="project" value="InterPro"/>
</dbReference>
<dbReference type="FunFam" id="3.10.105.10:FF:000001">
    <property type="entry name" value="Oligopeptide ABC transporter, oligopeptide-binding protein"/>
    <property type="match status" value="1"/>
</dbReference>
<dbReference type="Gene3D" id="3.40.190.10">
    <property type="entry name" value="Periplasmic binding protein-like II"/>
    <property type="match status" value="1"/>
</dbReference>
<organism evidence="7 8">
    <name type="scientific">Opitutus terrae (strain DSM 11246 / JCM 15787 / PB90-1)</name>
    <dbReference type="NCBI Taxonomy" id="452637"/>
    <lineage>
        <taxon>Bacteria</taxon>
        <taxon>Pseudomonadati</taxon>
        <taxon>Verrucomicrobiota</taxon>
        <taxon>Opitutia</taxon>
        <taxon>Opitutales</taxon>
        <taxon>Opitutaceae</taxon>
        <taxon>Opitutus</taxon>
    </lineage>
</organism>
<evidence type="ECO:0000256" key="5">
    <source>
        <dbReference type="SAM" id="SignalP"/>
    </source>
</evidence>
<dbReference type="CDD" id="cd08504">
    <property type="entry name" value="PBP2_OppA"/>
    <property type="match status" value="1"/>
</dbReference>
<keyword evidence="4 5" id="KW-0732">Signal</keyword>
<dbReference type="STRING" id="452637.Oter_2435"/>
<evidence type="ECO:0000313" key="7">
    <source>
        <dbReference type="EMBL" id="ACB75717.1"/>
    </source>
</evidence>
<gene>
    <name evidence="7" type="ordered locus">Oter_2435</name>
</gene>
<evidence type="ECO:0000313" key="8">
    <source>
        <dbReference type="Proteomes" id="UP000007013"/>
    </source>
</evidence>
<dbReference type="FunFam" id="3.90.76.10:FF:000001">
    <property type="entry name" value="Oligopeptide ABC transporter substrate-binding protein"/>
    <property type="match status" value="1"/>
</dbReference>
<name>B1ZSB8_OPITP</name>
<feature type="domain" description="Solute-binding protein family 5" evidence="6">
    <location>
        <begin position="89"/>
        <end position="471"/>
    </location>
</feature>
<dbReference type="Pfam" id="PF00496">
    <property type="entry name" value="SBP_bac_5"/>
    <property type="match status" value="1"/>
</dbReference>
<dbReference type="InterPro" id="IPR039424">
    <property type="entry name" value="SBP_5"/>
</dbReference>
<comment type="similarity">
    <text evidence="2">Belongs to the bacterial solute-binding protein 5 family.</text>
</comment>
<dbReference type="PANTHER" id="PTHR30290">
    <property type="entry name" value="PERIPLASMIC BINDING COMPONENT OF ABC TRANSPORTER"/>
    <property type="match status" value="1"/>
</dbReference>
<dbReference type="KEGG" id="ote:Oter_2435"/>
<dbReference type="InterPro" id="IPR030678">
    <property type="entry name" value="Peptide/Ni-bd"/>
</dbReference>
<dbReference type="GO" id="GO:0030288">
    <property type="term" value="C:outer membrane-bounded periplasmic space"/>
    <property type="evidence" value="ECO:0007669"/>
    <property type="project" value="UniProtKB-ARBA"/>
</dbReference>
<dbReference type="Gene3D" id="3.10.105.10">
    <property type="entry name" value="Dipeptide-binding Protein, Domain 3"/>
    <property type="match status" value="1"/>
</dbReference>
<evidence type="ECO:0000256" key="3">
    <source>
        <dbReference type="ARBA" id="ARBA00022448"/>
    </source>
</evidence>
<dbReference type="PROSITE" id="PS51257">
    <property type="entry name" value="PROKAR_LIPOPROTEIN"/>
    <property type="match status" value="1"/>
</dbReference>
<dbReference type="eggNOG" id="COG4166">
    <property type="taxonomic scope" value="Bacteria"/>
</dbReference>
<dbReference type="AlphaFoldDB" id="B1ZSB8"/>
<evidence type="ECO:0000256" key="2">
    <source>
        <dbReference type="ARBA" id="ARBA00005695"/>
    </source>
</evidence>
<evidence type="ECO:0000256" key="1">
    <source>
        <dbReference type="ARBA" id="ARBA00004196"/>
    </source>
</evidence>
<dbReference type="OrthoDB" id="137511at2"/>
<dbReference type="GO" id="GO:1904680">
    <property type="term" value="F:peptide transmembrane transporter activity"/>
    <property type="evidence" value="ECO:0007669"/>
    <property type="project" value="TreeGrafter"/>
</dbReference>
<dbReference type="SUPFAM" id="SSF53850">
    <property type="entry name" value="Periplasmic binding protein-like II"/>
    <property type="match status" value="1"/>
</dbReference>
<dbReference type="HOGENOM" id="CLU_017028_0_3_0"/>
<dbReference type="Proteomes" id="UP000007013">
    <property type="component" value="Chromosome"/>
</dbReference>
<sequence>MNVHSCRLWLTLAALVLALTGCGKREGAPVQAADGSGGSAKPAPKILLYGNGAEVQDIDPQIVTGLPEHMVVTALGEGLVSYDARDLHPVPGVAESWEISAEGLTYTFHLRADARWANGDPVTARDFVGSYQRILTPALAAEYAYMLYNYIVGAKDYYDGKLTDFSQVGFRALDDRTLEIRLLQPTPYLLNAMNHYAWFPVHLATVAKFDGLARRGTNWTRPENFVGNGAFVIKSWRPNQAFVVQRSPTYWDRARVKLDEIHFFPVDNLDTEERMFRTGQLHVTYEVPSAKIDVYRRENPAALRIAPYLGTYFYRFNVTRPPLNDVRVRRALALAIDRESLVNNVVRGDERPAYAVSYPGNQGYTPRARLQGTVEEARRLLAEAGFPEGRGFPPLTLMYNTQQNNRLIAEAIQQMWRRNLGIDIALSNQEWKVYIDAQHTKNFDIQRAGWIADYVDPHVFLDLWETTSGNNDTGWGSAEYDRLLAASLHAKTTEERYEIYQQLDQILVDELPVMPIYYYNRVHLVSPKLINFFPTLLDLHPWKELDLAE</sequence>
<dbReference type="PANTHER" id="PTHR30290:SF10">
    <property type="entry name" value="PERIPLASMIC OLIGOPEPTIDE-BINDING PROTEIN-RELATED"/>
    <property type="match status" value="1"/>
</dbReference>
<proteinExistence type="inferred from homology"/>
<evidence type="ECO:0000259" key="6">
    <source>
        <dbReference type="Pfam" id="PF00496"/>
    </source>
</evidence>
<keyword evidence="3" id="KW-0813">Transport</keyword>
<dbReference type="RefSeq" id="WP_012375252.1">
    <property type="nucleotide sequence ID" value="NC_010571.1"/>
</dbReference>
<feature type="signal peptide" evidence="5">
    <location>
        <begin position="1"/>
        <end position="18"/>
    </location>
</feature>
<accession>B1ZSB8</accession>
<dbReference type="EMBL" id="CP001032">
    <property type="protein sequence ID" value="ACB75717.1"/>
    <property type="molecule type" value="Genomic_DNA"/>
</dbReference>
<protein>
    <submittedName>
        <fullName evidence="7">Extracellular solute-binding protein family 5</fullName>
    </submittedName>
</protein>
<keyword evidence="8" id="KW-1185">Reference proteome</keyword>
<dbReference type="PIRSF" id="PIRSF002741">
    <property type="entry name" value="MppA"/>
    <property type="match status" value="1"/>
</dbReference>
<dbReference type="Gene3D" id="3.90.76.10">
    <property type="entry name" value="Dipeptide-binding Protein, Domain 1"/>
    <property type="match status" value="1"/>
</dbReference>
<dbReference type="InterPro" id="IPR000914">
    <property type="entry name" value="SBP_5_dom"/>
</dbReference>
<evidence type="ECO:0000256" key="4">
    <source>
        <dbReference type="ARBA" id="ARBA00022729"/>
    </source>
</evidence>
<dbReference type="GO" id="GO:0015833">
    <property type="term" value="P:peptide transport"/>
    <property type="evidence" value="ECO:0007669"/>
    <property type="project" value="TreeGrafter"/>
</dbReference>